<dbReference type="CDD" id="cd04187">
    <property type="entry name" value="DPM1_like_bac"/>
    <property type="match status" value="1"/>
</dbReference>
<keyword evidence="7 8" id="KW-0472">Membrane</keyword>
<dbReference type="GO" id="GO:0005886">
    <property type="term" value="C:plasma membrane"/>
    <property type="evidence" value="ECO:0007669"/>
    <property type="project" value="TreeGrafter"/>
</dbReference>
<dbReference type="GO" id="GO:0099621">
    <property type="term" value="F:undecaprenyl-phosphate 4-deoxy-4-formamido-L-arabinose transferase activity"/>
    <property type="evidence" value="ECO:0007669"/>
    <property type="project" value="TreeGrafter"/>
</dbReference>
<evidence type="ECO:0000256" key="4">
    <source>
        <dbReference type="ARBA" id="ARBA00022692"/>
    </source>
</evidence>
<evidence type="ECO:0000256" key="2">
    <source>
        <dbReference type="ARBA" id="ARBA00022676"/>
    </source>
</evidence>
<dbReference type="EC" id="2.4.1.-" evidence="10"/>
<keyword evidence="3 10" id="KW-0808">Transferase</keyword>
<keyword evidence="2 10" id="KW-0328">Glycosyltransferase</keyword>
<feature type="transmembrane region" description="Helical" evidence="8">
    <location>
        <begin position="291"/>
        <end position="316"/>
    </location>
</feature>
<evidence type="ECO:0000259" key="9">
    <source>
        <dbReference type="Pfam" id="PF00535"/>
    </source>
</evidence>
<dbReference type="Proteomes" id="UP000238348">
    <property type="component" value="Chromosome"/>
</dbReference>
<accession>A0A2L0F6N5</accession>
<evidence type="ECO:0000256" key="5">
    <source>
        <dbReference type="ARBA" id="ARBA00022985"/>
    </source>
</evidence>
<dbReference type="PANTHER" id="PTHR48090">
    <property type="entry name" value="UNDECAPRENYL-PHOSPHATE 4-DEOXY-4-FORMAMIDO-L-ARABINOSE TRANSFERASE-RELATED"/>
    <property type="match status" value="1"/>
</dbReference>
<sequence length="369" mass="41082">MDGTAPSRDDLLSSAAVIVDQPTTPAPPEAPEDRVTFGLSAFDPRPSLMAPSIAPPTSTAPYVSVVVPGLNEADSLAELALRVDQALRGRFTYEFIFVDDGSTDDSWAVIAKIHAENPLVKGIRLRKNFGKATALTAGFRKAKGDVVVTMDADLQDDPADLPSFIAKVQEGLDVVVGWKVNRLDPTNRLVLSRIFNGTVRSLTGVKLHDMNCGFKAYRREVLRTFPIYGDLFRFIPALAAWQGFRVTEIPVRHHARKYGTSRYGLERILRGFFDLLSVLFLTRYSKKPMHLFGLIGLVFTAVGLLINAYLTFLWFFGHKIGDRPLLLLGVLMILLGIQLFSMGFIGEFLAFQMQQRHQTDELPVREEIE</sequence>
<reference evidence="10 11" key="1">
    <citation type="submission" date="2015-09" db="EMBL/GenBank/DDBJ databases">
        <title>Sorangium comparison.</title>
        <authorList>
            <person name="Zaburannyi N."/>
            <person name="Bunk B."/>
            <person name="Overmann J."/>
            <person name="Mueller R."/>
        </authorList>
    </citation>
    <scope>NUCLEOTIDE SEQUENCE [LARGE SCALE GENOMIC DNA]</scope>
    <source>
        <strain evidence="10 11">So ce26</strain>
    </source>
</reference>
<evidence type="ECO:0000256" key="6">
    <source>
        <dbReference type="ARBA" id="ARBA00022989"/>
    </source>
</evidence>
<gene>
    <name evidence="10" type="ORF">SOCE26_087320</name>
</gene>
<keyword evidence="6 8" id="KW-1133">Transmembrane helix</keyword>
<keyword evidence="1" id="KW-1003">Cell membrane</keyword>
<dbReference type="EMBL" id="CP012673">
    <property type="protein sequence ID" value="AUX47220.1"/>
    <property type="molecule type" value="Genomic_DNA"/>
</dbReference>
<evidence type="ECO:0000256" key="1">
    <source>
        <dbReference type="ARBA" id="ARBA00022475"/>
    </source>
</evidence>
<dbReference type="InterPro" id="IPR050256">
    <property type="entry name" value="Glycosyltransferase_2"/>
</dbReference>
<dbReference type="AlphaFoldDB" id="A0A2L0F6N5"/>
<name>A0A2L0F6N5_SORCE</name>
<evidence type="ECO:0000256" key="8">
    <source>
        <dbReference type="SAM" id="Phobius"/>
    </source>
</evidence>
<keyword evidence="5" id="KW-0448">Lipopolysaccharide biosynthesis</keyword>
<dbReference type="Pfam" id="PF00535">
    <property type="entry name" value="Glycos_transf_2"/>
    <property type="match status" value="1"/>
</dbReference>
<proteinExistence type="predicted"/>
<dbReference type="SUPFAM" id="SSF53448">
    <property type="entry name" value="Nucleotide-diphospho-sugar transferases"/>
    <property type="match status" value="1"/>
</dbReference>
<protein>
    <submittedName>
        <fullName evidence="10">Glycosyl transferase</fullName>
        <ecNumber evidence="10">2.4.1.-</ecNumber>
    </submittedName>
</protein>
<dbReference type="InterPro" id="IPR001173">
    <property type="entry name" value="Glyco_trans_2-like"/>
</dbReference>
<evidence type="ECO:0000256" key="7">
    <source>
        <dbReference type="ARBA" id="ARBA00023136"/>
    </source>
</evidence>
<organism evidence="10 11">
    <name type="scientific">Sorangium cellulosum</name>
    <name type="common">Polyangium cellulosum</name>
    <dbReference type="NCBI Taxonomy" id="56"/>
    <lineage>
        <taxon>Bacteria</taxon>
        <taxon>Pseudomonadati</taxon>
        <taxon>Myxococcota</taxon>
        <taxon>Polyangia</taxon>
        <taxon>Polyangiales</taxon>
        <taxon>Polyangiaceae</taxon>
        <taxon>Sorangium</taxon>
    </lineage>
</organism>
<evidence type="ECO:0000256" key="3">
    <source>
        <dbReference type="ARBA" id="ARBA00022679"/>
    </source>
</evidence>
<dbReference type="Gene3D" id="3.90.550.10">
    <property type="entry name" value="Spore Coat Polysaccharide Biosynthesis Protein SpsA, Chain A"/>
    <property type="match status" value="1"/>
</dbReference>
<feature type="domain" description="Glycosyltransferase 2-like" evidence="9">
    <location>
        <begin position="64"/>
        <end position="223"/>
    </location>
</feature>
<evidence type="ECO:0000313" key="10">
    <source>
        <dbReference type="EMBL" id="AUX47220.1"/>
    </source>
</evidence>
<evidence type="ECO:0000313" key="11">
    <source>
        <dbReference type="Proteomes" id="UP000238348"/>
    </source>
</evidence>
<dbReference type="PANTHER" id="PTHR48090:SF3">
    <property type="entry name" value="UNDECAPRENYL-PHOSPHATE 4-DEOXY-4-FORMAMIDO-L-ARABINOSE TRANSFERASE"/>
    <property type="match status" value="1"/>
</dbReference>
<feature type="transmembrane region" description="Helical" evidence="8">
    <location>
        <begin position="328"/>
        <end position="351"/>
    </location>
</feature>
<keyword evidence="4 8" id="KW-0812">Transmembrane</keyword>
<dbReference type="GO" id="GO:0009103">
    <property type="term" value="P:lipopolysaccharide biosynthetic process"/>
    <property type="evidence" value="ECO:0007669"/>
    <property type="project" value="UniProtKB-KW"/>
</dbReference>
<dbReference type="InterPro" id="IPR029044">
    <property type="entry name" value="Nucleotide-diphossugar_trans"/>
</dbReference>